<reference evidence="1" key="1">
    <citation type="submission" date="2018-05" db="EMBL/GenBank/DDBJ databases">
        <authorList>
            <person name="Lanie J.A."/>
            <person name="Ng W.-L."/>
            <person name="Kazmierczak K.M."/>
            <person name="Andrzejewski T.M."/>
            <person name="Davidsen T.M."/>
            <person name="Wayne K.J."/>
            <person name="Tettelin H."/>
            <person name="Glass J.I."/>
            <person name="Rusch D."/>
            <person name="Podicherti R."/>
            <person name="Tsui H.-C.T."/>
            <person name="Winkler M.E."/>
        </authorList>
    </citation>
    <scope>NUCLEOTIDE SEQUENCE</scope>
</reference>
<dbReference type="AlphaFoldDB" id="A0A383F165"/>
<dbReference type="InterPro" id="IPR011051">
    <property type="entry name" value="RmlC_Cupin_sf"/>
</dbReference>
<gene>
    <name evidence="1" type="ORF">METZ01_LOCUS515029</name>
</gene>
<dbReference type="EMBL" id="UINC01230163">
    <property type="protein sequence ID" value="SVE62175.1"/>
    <property type="molecule type" value="Genomic_DNA"/>
</dbReference>
<feature type="non-terminal residue" evidence="1">
    <location>
        <position position="1"/>
    </location>
</feature>
<dbReference type="InterPro" id="IPR014710">
    <property type="entry name" value="RmlC-like_jellyroll"/>
</dbReference>
<proteinExistence type="predicted"/>
<accession>A0A383F165</accession>
<protein>
    <submittedName>
        <fullName evidence="1">Uncharacterized protein</fullName>
    </submittedName>
</protein>
<feature type="non-terminal residue" evidence="1">
    <location>
        <position position="64"/>
    </location>
</feature>
<dbReference type="SUPFAM" id="SSF51182">
    <property type="entry name" value="RmlC-like cupins"/>
    <property type="match status" value="1"/>
</dbReference>
<organism evidence="1">
    <name type="scientific">marine metagenome</name>
    <dbReference type="NCBI Taxonomy" id="408172"/>
    <lineage>
        <taxon>unclassified sequences</taxon>
        <taxon>metagenomes</taxon>
        <taxon>ecological metagenomes</taxon>
    </lineage>
</organism>
<evidence type="ECO:0000313" key="1">
    <source>
        <dbReference type="EMBL" id="SVE62175.1"/>
    </source>
</evidence>
<sequence length="64" mass="7040">VTPLRRIENAGGDVLHGMKQSDVGYTGFGEAYFSWVSASAVKAWKRHTQMTMNVVVPVGQVKFV</sequence>
<dbReference type="Gene3D" id="2.60.120.10">
    <property type="entry name" value="Jelly Rolls"/>
    <property type="match status" value="1"/>
</dbReference>
<name>A0A383F165_9ZZZZ</name>